<evidence type="ECO:0000256" key="2">
    <source>
        <dbReference type="SAM" id="MobiDB-lite"/>
    </source>
</evidence>
<dbReference type="PANTHER" id="PTHR30203:SF24">
    <property type="entry name" value="BLR4935 PROTEIN"/>
    <property type="match status" value="1"/>
</dbReference>
<dbReference type="InterPro" id="IPR003423">
    <property type="entry name" value="OMP_efflux"/>
</dbReference>
<feature type="compositionally biased region" description="Polar residues" evidence="2">
    <location>
        <begin position="426"/>
        <end position="439"/>
    </location>
</feature>
<dbReference type="Pfam" id="PF02321">
    <property type="entry name" value="OEP"/>
    <property type="match status" value="2"/>
</dbReference>
<dbReference type="EMBL" id="JAVRIC010000018">
    <property type="protein sequence ID" value="MDT0498178.1"/>
    <property type="molecule type" value="Genomic_DNA"/>
</dbReference>
<comment type="caution">
    <text evidence="4">The sequence shown here is derived from an EMBL/GenBank/DDBJ whole genome shotgun (WGS) entry which is preliminary data.</text>
</comment>
<dbReference type="InterPro" id="IPR010131">
    <property type="entry name" value="MdtP/NodT-like"/>
</dbReference>
<evidence type="ECO:0000256" key="1">
    <source>
        <dbReference type="ARBA" id="ARBA00007613"/>
    </source>
</evidence>
<keyword evidence="3" id="KW-0732">Signal</keyword>
<feature type="chain" id="PRO_5046825426" evidence="3">
    <location>
        <begin position="23"/>
        <end position="439"/>
    </location>
</feature>
<organism evidence="4 5">
    <name type="scientific">Banduia mediterranea</name>
    <dbReference type="NCBI Taxonomy" id="3075609"/>
    <lineage>
        <taxon>Bacteria</taxon>
        <taxon>Pseudomonadati</taxon>
        <taxon>Pseudomonadota</taxon>
        <taxon>Gammaproteobacteria</taxon>
        <taxon>Nevskiales</taxon>
        <taxon>Algiphilaceae</taxon>
        <taxon>Banduia</taxon>
    </lineage>
</organism>
<dbReference type="SUPFAM" id="SSF56954">
    <property type="entry name" value="Outer membrane efflux proteins (OEP)"/>
    <property type="match status" value="1"/>
</dbReference>
<evidence type="ECO:0000313" key="5">
    <source>
        <dbReference type="Proteomes" id="UP001254608"/>
    </source>
</evidence>
<dbReference type="Proteomes" id="UP001254608">
    <property type="component" value="Unassembled WGS sequence"/>
</dbReference>
<evidence type="ECO:0000313" key="4">
    <source>
        <dbReference type="EMBL" id="MDT0498178.1"/>
    </source>
</evidence>
<reference evidence="4 5" key="1">
    <citation type="submission" date="2023-09" db="EMBL/GenBank/DDBJ databases">
        <authorList>
            <person name="Rey-Velasco X."/>
        </authorList>
    </citation>
    <scope>NUCLEOTIDE SEQUENCE [LARGE SCALE GENOMIC DNA]</scope>
    <source>
        <strain evidence="4 5">W345</strain>
    </source>
</reference>
<feature type="signal peptide" evidence="3">
    <location>
        <begin position="1"/>
        <end position="22"/>
    </location>
</feature>
<evidence type="ECO:0000256" key="3">
    <source>
        <dbReference type="SAM" id="SignalP"/>
    </source>
</evidence>
<comment type="similarity">
    <text evidence="1">Belongs to the outer membrane factor (OMF) (TC 1.B.17) family.</text>
</comment>
<dbReference type="PANTHER" id="PTHR30203">
    <property type="entry name" value="OUTER MEMBRANE CATION EFFLUX PROTEIN"/>
    <property type="match status" value="1"/>
</dbReference>
<feature type="region of interest" description="Disordered" evidence="2">
    <location>
        <begin position="420"/>
        <end position="439"/>
    </location>
</feature>
<sequence length="439" mass="46741">MSVFRSVPIGAVCLLYAAMLSAAPVSPFSPPVAPLPTSLSTSPLQDAVRRIWQASPEVQAARADLDAAQARARAAAQPLYNPSLSLDAENADANRRTAGISLPLDLSGKRRARASQGEADLLAAEAGYNLLRRDVATRWLKAWSTAALAARQSELGQRRLALMKRFDDLAAQRLKVGDISSPERDLAGLALGESQVQQATLASNEAAARAELLAISGDQLTALPPLPAGMPPVVGSVTPLPVDELPELRQSRAQQASAEAGVQVARRARIPDPTLSLTGGQVRSGPRTDQVIGLSVSIPLPVLNTGRAEVEAARAEADAAAAGVRSRQFVLRAGLQEVQARYAALRNAAEAFRGGRAAAFEDRTALLEKLWRAGEISTSDYLVQLKQSLDTALSGQELESQTWQTWFDYLTAAGRLTDWLDGRTQGGPTQDSLNQDIPR</sequence>
<accession>A0ABU2WKV9</accession>
<proteinExistence type="inferred from homology"/>
<dbReference type="Gene3D" id="1.20.1600.10">
    <property type="entry name" value="Outer membrane efflux proteins (OEP)"/>
    <property type="match status" value="1"/>
</dbReference>
<name>A0ABU2WKV9_9GAMM</name>
<gene>
    <name evidence="4" type="ORF">RM530_12490</name>
</gene>
<keyword evidence="5" id="KW-1185">Reference proteome</keyword>
<protein>
    <submittedName>
        <fullName evidence="4">TolC family protein</fullName>
    </submittedName>
</protein>